<evidence type="ECO:0000313" key="9">
    <source>
        <dbReference type="Proteomes" id="UP000377803"/>
    </source>
</evidence>
<evidence type="ECO:0000256" key="1">
    <source>
        <dbReference type="ARBA" id="ARBA00010914"/>
    </source>
</evidence>
<evidence type="ECO:0000313" key="8">
    <source>
        <dbReference type="EMBL" id="QGA80426.1"/>
    </source>
</evidence>
<keyword evidence="4" id="KW-0408">Iron</keyword>
<evidence type="ECO:0000259" key="7">
    <source>
        <dbReference type="PROSITE" id="PS51085"/>
    </source>
</evidence>
<dbReference type="InterPro" id="IPR001055">
    <property type="entry name" value="Adrenodoxin-like"/>
</dbReference>
<feature type="domain" description="2Fe-2S ferredoxin-type" evidence="7">
    <location>
        <begin position="3"/>
        <end position="101"/>
    </location>
</feature>
<comment type="cofactor">
    <cofactor evidence="6">
        <name>[2Fe-2S] cluster</name>
        <dbReference type="ChEBI" id="CHEBI:190135"/>
    </cofactor>
</comment>
<dbReference type="CDD" id="cd00207">
    <property type="entry name" value="fer2"/>
    <property type="match status" value="1"/>
</dbReference>
<proteinExistence type="inferred from homology"/>
<dbReference type="Proteomes" id="UP000377803">
    <property type="component" value="Chromosome"/>
</dbReference>
<organism evidence="8 9">
    <name type="scientific">Candidatus Nanohalobium constans</name>
    <dbReference type="NCBI Taxonomy" id="2565781"/>
    <lineage>
        <taxon>Archaea</taxon>
        <taxon>Candidatus Nanohalarchaeota</taxon>
        <taxon>Candidatus Nanohalobia</taxon>
        <taxon>Candidatus Nanohalobiales</taxon>
        <taxon>Candidatus Nanohalobiaceae</taxon>
        <taxon>Candidatus Nanohalobium</taxon>
    </lineage>
</organism>
<keyword evidence="5" id="KW-0411">Iron-sulfur</keyword>
<evidence type="ECO:0000256" key="5">
    <source>
        <dbReference type="ARBA" id="ARBA00023014"/>
    </source>
</evidence>
<dbReference type="Pfam" id="PF00111">
    <property type="entry name" value="Fer2"/>
    <property type="match status" value="1"/>
</dbReference>
<dbReference type="Gene3D" id="3.10.20.30">
    <property type="match status" value="1"/>
</dbReference>
<dbReference type="PANTHER" id="PTHR23426:SF65">
    <property type="entry name" value="FERREDOXIN-2, MITOCHONDRIAL"/>
    <property type="match status" value="1"/>
</dbReference>
<protein>
    <submittedName>
        <fullName evidence="8">Ferredoxin, 2Fe-2S</fullName>
    </submittedName>
</protein>
<dbReference type="GeneID" id="42364912"/>
<dbReference type="OrthoDB" id="31557at2157"/>
<reference evidence="9" key="1">
    <citation type="submission" date="2019-05" db="EMBL/GenBank/DDBJ databases">
        <title>Candidatus Nanohalobium constans, a novel model system to study the DPANN nano-sized archaea: genomic and physiological characterization of a nanoarchaeon co-cultured with its chitinotrophic host.</title>
        <authorList>
            <person name="La Cono V."/>
            <person name="Arcadi E."/>
            <person name="Crisafi F."/>
            <person name="Denaro R."/>
            <person name="La Spada G."/>
            <person name="Messina E."/>
            <person name="Smedile F."/>
            <person name="Toshchakov S.V."/>
            <person name="Shevchenko M.A."/>
            <person name="Golyshin P.N."/>
            <person name="Golyshina O.V."/>
            <person name="Ferrer M."/>
            <person name="Rohde M."/>
            <person name="Mushegian A."/>
            <person name="Sorokin D.Y."/>
            <person name="Giuliano L."/>
            <person name="Yakimov M.M."/>
        </authorList>
    </citation>
    <scope>NUCLEOTIDE SEQUENCE [LARGE SCALE GENOMIC DNA]</scope>
    <source>
        <strain evidence="9">LC1Nh</strain>
    </source>
</reference>
<sequence length="101" mass="11527">MTHKIEVVDRDEVVEAEDGQDILQALLHGGVEWMHACGGFCNCTTCRVKVEEGMENLSEMQEDEKNTLRRFQGEEVLEGPFRLSCQADVHGDIKISEPEWY</sequence>
<keyword evidence="9" id="KW-1185">Reference proteome</keyword>
<dbReference type="InterPro" id="IPR036010">
    <property type="entry name" value="2Fe-2S_ferredoxin-like_sf"/>
</dbReference>
<dbReference type="GO" id="GO:0140647">
    <property type="term" value="P:P450-containing electron transport chain"/>
    <property type="evidence" value="ECO:0007669"/>
    <property type="project" value="InterPro"/>
</dbReference>
<keyword evidence="3" id="KW-0479">Metal-binding</keyword>
<evidence type="ECO:0000256" key="2">
    <source>
        <dbReference type="ARBA" id="ARBA00022714"/>
    </source>
</evidence>
<keyword evidence="2" id="KW-0001">2Fe-2S</keyword>
<dbReference type="PANTHER" id="PTHR23426">
    <property type="entry name" value="FERREDOXIN/ADRENODOXIN"/>
    <property type="match status" value="1"/>
</dbReference>
<evidence type="ECO:0000256" key="6">
    <source>
        <dbReference type="ARBA" id="ARBA00034078"/>
    </source>
</evidence>
<comment type="similarity">
    <text evidence="1">Belongs to the adrenodoxin/putidaredoxin family.</text>
</comment>
<dbReference type="KEGG" id="ncon:LC1Nh_0527"/>
<dbReference type="EMBL" id="CP040089">
    <property type="protein sequence ID" value="QGA80426.1"/>
    <property type="molecule type" value="Genomic_DNA"/>
</dbReference>
<dbReference type="SUPFAM" id="SSF54292">
    <property type="entry name" value="2Fe-2S ferredoxin-like"/>
    <property type="match status" value="1"/>
</dbReference>
<dbReference type="AlphaFoldDB" id="A0A5Q0UFQ9"/>
<dbReference type="RefSeq" id="WP_153550166.1">
    <property type="nucleotide sequence ID" value="NZ_CP040089.1"/>
</dbReference>
<gene>
    <name evidence="8" type="primary">fdx</name>
    <name evidence="8" type="ORF">LC1Nh_0527</name>
</gene>
<accession>A0A5Q0UFQ9</accession>
<dbReference type="InterPro" id="IPR012675">
    <property type="entry name" value="Beta-grasp_dom_sf"/>
</dbReference>
<dbReference type="InterPro" id="IPR001041">
    <property type="entry name" value="2Fe-2S_ferredoxin-type"/>
</dbReference>
<evidence type="ECO:0000256" key="3">
    <source>
        <dbReference type="ARBA" id="ARBA00022723"/>
    </source>
</evidence>
<dbReference type="GO" id="GO:0046872">
    <property type="term" value="F:metal ion binding"/>
    <property type="evidence" value="ECO:0007669"/>
    <property type="project" value="UniProtKB-KW"/>
</dbReference>
<name>A0A5Q0UFQ9_9ARCH</name>
<evidence type="ECO:0000256" key="4">
    <source>
        <dbReference type="ARBA" id="ARBA00023004"/>
    </source>
</evidence>
<dbReference type="PROSITE" id="PS51085">
    <property type="entry name" value="2FE2S_FER_2"/>
    <property type="match status" value="1"/>
</dbReference>
<dbReference type="GO" id="GO:0009055">
    <property type="term" value="F:electron transfer activity"/>
    <property type="evidence" value="ECO:0007669"/>
    <property type="project" value="TreeGrafter"/>
</dbReference>
<dbReference type="GO" id="GO:0051537">
    <property type="term" value="F:2 iron, 2 sulfur cluster binding"/>
    <property type="evidence" value="ECO:0007669"/>
    <property type="project" value="UniProtKB-KW"/>
</dbReference>